<name>A0A2K4ZLW8_9FIRM</name>
<evidence type="ECO:0000313" key="3">
    <source>
        <dbReference type="Proteomes" id="UP000236311"/>
    </source>
</evidence>
<keyword evidence="3" id="KW-1185">Reference proteome</keyword>
<dbReference type="AlphaFoldDB" id="A0A2K4ZLW8"/>
<gene>
    <name evidence="2" type="ORF">AMURIS_04159</name>
</gene>
<dbReference type="EMBL" id="OFSM01000025">
    <property type="protein sequence ID" value="SOY31416.1"/>
    <property type="molecule type" value="Genomic_DNA"/>
</dbReference>
<accession>A0A2K4ZLW8</accession>
<proteinExistence type="predicted"/>
<keyword evidence="1" id="KW-0694">RNA-binding</keyword>
<dbReference type="Proteomes" id="UP000236311">
    <property type="component" value="Unassembled WGS sequence"/>
</dbReference>
<sequence length="69" mass="7637">MEIIHLKEDYIKLGQALKAAGMTDSGVEAKYEIQEGLVKVNGETETRRGKKLSAGDIVEYKGKTIKIEL</sequence>
<dbReference type="RefSeq" id="WP_103241404.1">
    <property type="nucleotide sequence ID" value="NZ_JANJZD010000025.1"/>
</dbReference>
<organism evidence="2 3">
    <name type="scientific">Acetatifactor muris</name>
    <dbReference type="NCBI Taxonomy" id="879566"/>
    <lineage>
        <taxon>Bacteria</taxon>
        <taxon>Bacillati</taxon>
        <taxon>Bacillota</taxon>
        <taxon>Clostridia</taxon>
        <taxon>Lachnospirales</taxon>
        <taxon>Lachnospiraceae</taxon>
        <taxon>Acetatifactor</taxon>
    </lineage>
</organism>
<dbReference type="GO" id="GO:0003723">
    <property type="term" value="F:RNA binding"/>
    <property type="evidence" value="ECO:0007669"/>
    <property type="project" value="UniProtKB-KW"/>
</dbReference>
<evidence type="ECO:0000313" key="2">
    <source>
        <dbReference type="EMBL" id="SOY31416.1"/>
    </source>
</evidence>
<dbReference type="CDD" id="cd00165">
    <property type="entry name" value="S4"/>
    <property type="match status" value="1"/>
</dbReference>
<dbReference type="OrthoDB" id="9811532at2"/>
<dbReference type="SUPFAM" id="SSF55174">
    <property type="entry name" value="Alpha-L RNA-binding motif"/>
    <property type="match status" value="1"/>
</dbReference>
<dbReference type="InterPro" id="IPR036986">
    <property type="entry name" value="S4_RNA-bd_sf"/>
</dbReference>
<evidence type="ECO:0000256" key="1">
    <source>
        <dbReference type="PROSITE-ProRule" id="PRU00182"/>
    </source>
</evidence>
<reference evidence="2 3" key="1">
    <citation type="submission" date="2018-01" db="EMBL/GenBank/DDBJ databases">
        <authorList>
            <person name="Gaut B.S."/>
            <person name="Morton B.R."/>
            <person name="Clegg M.T."/>
            <person name="Duvall M.R."/>
        </authorList>
    </citation>
    <scope>NUCLEOTIDE SEQUENCE [LARGE SCALE GENOMIC DNA]</scope>
    <source>
        <strain evidence="2">GP69</strain>
    </source>
</reference>
<dbReference type="PROSITE" id="PS50889">
    <property type="entry name" value="S4"/>
    <property type="match status" value="1"/>
</dbReference>
<protein>
    <submittedName>
        <fullName evidence="2">Ribosome-associated protein</fullName>
    </submittedName>
</protein>
<dbReference type="Pfam" id="PF13275">
    <property type="entry name" value="S4_2"/>
    <property type="match status" value="1"/>
</dbReference>
<dbReference type="Gene3D" id="3.10.290.10">
    <property type="entry name" value="RNA-binding S4 domain"/>
    <property type="match status" value="1"/>
</dbReference>